<organism evidence="1 2">
    <name type="scientific">Porcincola intestinalis</name>
    <dbReference type="NCBI Taxonomy" id="2606632"/>
    <lineage>
        <taxon>Bacteria</taxon>
        <taxon>Bacillati</taxon>
        <taxon>Bacillota</taxon>
        <taxon>Clostridia</taxon>
        <taxon>Lachnospirales</taxon>
        <taxon>Lachnospiraceae</taxon>
        <taxon>Porcincola</taxon>
    </lineage>
</organism>
<dbReference type="RefSeq" id="WP_154527528.1">
    <property type="nucleotide sequence ID" value="NZ_VULZ01000023.1"/>
</dbReference>
<dbReference type="EMBL" id="VULZ01000023">
    <property type="protein sequence ID" value="MSS16099.1"/>
    <property type="molecule type" value="Genomic_DNA"/>
</dbReference>
<name>A0A6L5X6W3_9FIRM</name>
<reference evidence="1 2" key="1">
    <citation type="submission" date="2019-08" db="EMBL/GenBank/DDBJ databases">
        <title>In-depth cultivation of the pig gut microbiome towards novel bacterial diversity and tailored functional studies.</title>
        <authorList>
            <person name="Wylensek D."/>
            <person name="Hitch T.C.A."/>
            <person name="Clavel T."/>
        </authorList>
    </citation>
    <scope>NUCLEOTIDE SEQUENCE [LARGE SCALE GENOMIC DNA]</scope>
    <source>
        <strain evidence="1 2">Oil+RF-744-WCA-WT-11</strain>
    </source>
</reference>
<sequence>MAQYQIDNIAAPIDFQEDNIVKRTLQNAKNLLMCHMGEVPYDRLRGLDSRVYDLPVNELRTRLIPELDRVMMWEPDVEVVDAEATILPDGGGLYIKVIIDIDIDEDAEEV</sequence>
<evidence type="ECO:0000313" key="2">
    <source>
        <dbReference type="Proteomes" id="UP000481852"/>
    </source>
</evidence>
<gene>
    <name evidence="1" type="ORF">FYJ35_13890</name>
</gene>
<dbReference type="AlphaFoldDB" id="A0A6L5X6W3"/>
<comment type="caution">
    <text evidence="1">The sequence shown here is derived from an EMBL/GenBank/DDBJ whole genome shotgun (WGS) entry which is preliminary data.</text>
</comment>
<evidence type="ECO:0000313" key="1">
    <source>
        <dbReference type="EMBL" id="MSS16099.1"/>
    </source>
</evidence>
<protein>
    <submittedName>
        <fullName evidence="1">Uncharacterized protein</fullName>
    </submittedName>
</protein>
<accession>A0A6L5X6W3</accession>
<keyword evidence="2" id="KW-1185">Reference proteome</keyword>
<dbReference type="Proteomes" id="UP000481852">
    <property type="component" value="Unassembled WGS sequence"/>
</dbReference>
<proteinExistence type="predicted"/>